<sequence length="224" mass="24744">MMVFELKGRMIAEDLTDRDDFLNQTSIMEHSILFSLLFLVLAYLLGSLPTALVISRFQGLNDPRQAGSGNAGATNMMRLYGKSIALLTLLGDVFKGFCVVWAYQVWFEPNLLWITLTGLAVILGHIYPIFFQFKGGKGVATILGVMLATSWGLALFTLFCWLIALFITRISGHAALTAALISPTVAFILDDPFTLLWLACSLVLVFSHRSNIKQLIASKKSFAE</sequence>
<comment type="subunit">
    <text evidence="10">Probably interacts with PlsX.</text>
</comment>
<keyword evidence="7 10" id="KW-0472">Membrane</keyword>
<dbReference type="EC" id="2.3.1.275" evidence="10"/>
<feature type="transmembrane region" description="Helical" evidence="10">
    <location>
        <begin position="84"/>
        <end position="105"/>
    </location>
</feature>
<feature type="transmembrane region" description="Helical" evidence="10">
    <location>
        <begin position="179"/>
        <end position="206"/>
    </location>
</feature>
<keyword evidence="1 10" id="KW-1003">Cell membrane</keyword>
<evidence type="ECO:0000256" key="1">
    <source>
        <dbReference type="ARBA" id="ARBA00022475"/>
    </source>
</evidence>
<dbReference type="PANTHER" id="PTHR30309:SF0">
    <property type="entry name" value="GLYCEROL-3-PHOSPHATE ACYLTRANSFERASE-RELATED"/>
    <property type="match status" value="1"/>
</dbReference>
<keyword evidence="4 10" id="KW-0812">Transmembrane</keyword>
<keyword evidence="12" id="KW-1185">Reference proteome</keyword>
<keyword evidence="8 10" id="KW-0594">Phospholipid biosynthesis</keyword>
<dbReference type="Pfam" id="PF02660">
    <property type="entry name" value="G3P_acyltransf"/>
    <property type="match status" value="1"/>
</dbReference>
<keyword evidence="2 10" id="KW-0444">Lipid biosynthesis</keyword>
<evidence type="ECO:0000256" key="4">
    <source>
        <dbReference type="ARBA" id="ARBA00022692"/>
    </source>
</evidence>
<proteinExistence type="inferred from homology"/>
<name>A0AA37SEV6_9GAMM</name>
<comment type="similarity">
    <text evidence="10">Belongs to the PlsY family.</text>
</comment>
<evidence type="ECO:0000256" key="10">
    <source>
        <dbReference type="HAMAP-Rule" id="MF_01043"/>
    </source>
</evidence>
<evidence type="ECO:0000256" key="3">
    <source>
        <dbReference type="ARBA" id="ARBA00022679"/>
    </source>
</evidence>
<dbReference type="PANTHER" id="PTHR30309">
    <property type="entry name" value="INNER MEMBRANE PROTEIN YGIH"/>
    <property type="match status" value="1"/>
</dbReference>
<keyword evidence="9 10" id="KW-1208">Phospholipid metabolism</keyword>
<gene>
    <name evidence="10 11" type="primary">plsY</name>
    <name evidence="11" type="ORF">GCM10007876_37830</name>
</gene>
<feature type="transmembrane region" description="Helical" evidence="10">
    <location>
        <begin position="142"/>
        <end position="167"/>
    </location>
</feature>
<dbReference type="InterPro" id="IPR003811">
    <property type="entry name" value="G3P_acylTferase_PlsY"/>
</dbReference>
<comment type="caution">
    <text evidence="11">The sequence shown here is derived from an EMBL/GenBank/DDBJ whole genome shotgun (WGS) entry which is preliminary data.</text>
</comment>
<keyword evidence="3 10" id="KW-0808">Transferase</keyword>
<dbReference type="NCBIfam" id="TIGR00023">
    <property type="entry name" value="glycerol-3-phosphate 1-O-acyltransferase PlsY"/>
    <property type="match status" value="1"/>
</dbReference>
<keyword evidence="6 10" id="KW-0443">Lipid metabolism</keyword>
<dbReference type="SMART" id="SM01207">
    <property type="entry name" value="G3P_acyltransf"/>
    <property type="match status" value="1"/>
</dbReference>
<evidence type="ECO:0000256" key="6">
    <source>
        <dbReference type="ARBA" id="ARBA00023098"/>
    </source>
</evidence>
<evidence type="ECO:0000256" key="7">
    <source>
        <dbReference type="ARBA" id="ARBA00023136"/>
    </source>
</evidence>
<evidence type="ECO:0000313" key="12">
    <source>
        <dbReference type="Proteomes" id="UP001161389"/>
    </source>
</evidence>
<comment type="catalytic activity">
    <reaction evidence="10">
        <text>an acyl phosphate + sn-glycerol 3-phosphate = a 1-acyl-sn-glycero-3-phosphate + phosphate</text>
        <dbReference type="Rhea" id="RHEA:34075"/>
        <dbReference type="ChEBI" id="CHEBI:43474"/>
        <dbReference type="ChEBI" id="CHEBI:57597"/>
        <dbReference type="ChEBI" id="CHEBI:57970"/>
        <dbReference type="ChEBI" id="CHEBI:59918"/>
        <dbReference type="EC" id="2.3.1.275"/>
    </reaction>
</comment>
<reference evidence="11" key="1">
    <citation type="journal article" date="2014" name="Int. J. Syst. Evol. Microbiol.">
        <title>Complete genome sequence of Corynebacterium casei LMG S-19264T (=DSM 44701T), isolated from a smear-ripened cheese.</title>
        <authorList>
            <consortium name="US DOE Joint Genome Institute (JGI-PGF)"/>
            <person name="Walter F."/>
            <person name="Albersmeier A."/>
            <person name="Kalinowski J."/>
            <person name="Ruckert C."/>
        </authorList>
    </citation>
    <scope>NUCLEOTIDE SEQUENCE</scope>
    <source>
        <strain evidence="11">NBRC 110071</strain>
    </source>
</reference>
<comment type="subcellular location">
    <subcellularLocation>
        <location evidence="10">Cell membrane</location>
        <topology evidence="10">Multi-pass membrane protein</topology>
    </subcellularLocation>
</comment>
<organism evidence="11 12">
    <name type="scientific">Litoribrevibacter albus</name>
    <dbReference type="NCBI Taxonomy" id="1473156"/>
    <lineage>
        <taxon>Bacteria</taxon>
        <taxon>Pseudomonadati</taxon>
        <taxon>Pseudomonadota</taxon>
        <taxon>Gammaproteobacteria</taxon>
        <taxon>Oceanospirillales</taxon>
        <taxon>Oceanospirillaceae</taxon>
        <taxon>Litoribrevibacter</taxon>
    </lineage>
</organism>
<reference evidence="11" key="2">
    <citation type="submission" date="2023-01" db="EMBL/GenBank/DDBJ databases">
        <title>Draft genome sequence of Litoribrevibacter albus strain NBRC 110071.</title>
        <authorList>
            <person name="Sun Q."/>
            <person name="Mori K."/>
        </authorList>
    </citation>
    <scope>NUCLEOTIDE SEQUENCE</scope>
    <source>
        <strain evidence="11">NBRC 110071</strain>
    </source>
</reference>
<protein>
    <recommendedName>
        <fullName evidence="10">Glycerol-3-phosphate acyltransferase</fullName>
    </recommendedName>
    <alternativeName>
        <fullName evidence="10">Acyl-PO4 G3P acyltransferase</fullName>
    </alternativeName>
    <alternativeName>
        <fullName evidence="10">Acyl-phosphate--glycerol-3-phosphate acyltransferase</fullName>
    </alternativeName>
    <alternativeName>
        <fullName evidence="10">G3P acyltransferase</fullName>
        <shortName evidence="10">GPAT</shortName>
        <ecNumber evidence="10">2.3.1.275</ecNumber>
    </alternativeName>
    <alternativeName>
        <fullName evidence="10">Lysophosphatidic acid synthase</fullName>
        <shortName evidence="10">LPA synthase</shortName>
    </alternativeName>
</protein>
<evidence type="ECO:0000256" key="2">
    <source>
        <dbReference type="ARBA" id="ARBA00022516"/>
    </source>
</evidence>
<dbReference type="GO" id="GO:0005886">
    <property type="term" value="C:plasma membrane"/>
    <property type="evidence" value="ECO:0007669"/>
    <property type="project" value="UniProtKB-SubCell"/>
</dbReference>
<feature type="transmembrane region" description="Helical" evidence="10">
    <location>
        <begin position="111"/>
        <end position="130"/>
    </location>
</feature>
<evidence type="ECO:0000256" key="8">
    <source>
        <dbReference type="ARBA" id="ARBA00023209"/>
    </source>
</evidence>
<dbReference type="GO" id="GO:0008654">
    <property type="term" value="P:phospholipid biosynthetic process"/>
    <property type="evidence" value="ECO:0007669"/>
    <property type="project" value="UniProtKB-UniRule"/>
</dbReference>
<feature type="transmembrane region" description="Helical" evidence="10">
    <location>
        <begin position="32"/>
        <end position="54"/>
    </location>
</feature>
<dbReference type="Proteomes" id="UP001161389">
    <property type="component" value="Unassembled WGS sequence"/>
</dbReference>
<accession>A0AA37SEV6</accession>
<dbReference type="HAMAP" id="MF_01043">
    <property type="entry name" value="PlsY"/>
    <property type="match status" value="1"/>
</dbReference>
<dbReference type="EMBL" id="BSNM01000026">
    <property type="protein sequence ID" value="GLQ33303.1"/>
    <property type="molecule type" value="Genomic_DNA"/>
</dbReference>
<dbReference type="AlphaFoldDB" id="A0AA37SEV6"/>
<comment type="function">
    <text evidence="10">Catalyzes the transfer of an acyl group from acyl-phosphate (acyl-PO(4)) to glycerol-3-phosphate (G3P) to form lysophosphatidic acid (LPA). This enzyme utilizes acyl-phosphate as fatty acyl donor, but not acyl-CoA or acyl-ACP.</text>
</comment>
<evidence type="ECO:0000313" key="11">
    <source>
        <dbReference type="EMBL" id="GLQ33303.1"/>
    </source>
</evidence>
<keyword evidence="11" id="KW-0012">Acyltransferase</keyword>
<keyword evidence="5 10" id="KW-1133">Transmembrane helix</keyword>
<dbReference type="GO" id="GO:0043772">
    <property type="term" value="F:acyl-phosphate glycerol-3-phosphate acyltransferase activity"/>
    <property type="evidence" value="ECO:0007669"/>
    <property type="project" value="UniProtKB-UniRule"/>
</dbReference>
<evidence type="ECO:0000256" key="5">
    <source>
        <dbReference type="ARBA" id="ARBA00022989"/>
    </source>
</evidence>
<comment type="pathway">
    <text evidence="10">Lipid metabolism; phospholipid metabolism.</text>
</comment>
<evidence type="ECO:0000256" key="9">
    <source>
        <dbReference type="ARBA" id="ARBA00023264"/>
    </source>
</evidence>